<reference evidence="1" key="2">
    <citation type="journal article" date="2023" name="Microbiol Resour">
        <title>Decontamination and Annotation of the Draft Genome Sequence of the Oomycete Lagenidium giganteum ARSEF 373.</title>
        <authorList>
            <person name="Morgan W.R."/>
            <person name="Tartar A."/>
        </authorList>
    </citation>
    <scope>NUCLEOTIDE SEQUENCE</scope>
    <source>
        <strain evidence="1">ARSEF 373</strain>
    </source>
</reference>
<name>A0AAV2YSS5_9STRA</name>
<gene>
    <name evidence="1" type="ORF">N0F65_012484</name>
</gene>
<dbReference type="AlphaFoldDB" id="A0AAV2YSS5"/>
<organism evidence="1 2">
    <name type="scientific">Lagenidium giganteum</name>
    <dbReference type="NCBI Taxonomy" id="4803"/>
    <lineage>
        <taxon>Eukaryota</taxon>
        <taxon>Sar</taxon>
        <taxon>Stramenopiles</taxon>
        <taxon>Oomycota</taxon>
        <taxon>Peronosporomycetes</taxon>
        <taxon>Pythiales</taxon>
        <taxon>Pythiaceae</taxon>
    </lineage>
</organism>
<reference evidence="1" key="1">
    <citation type="submission" date="2022-11" db="EMBL/GenBank/DDBJ databases">
        <authorList>
            <person name="Morgan W.R."/>
            <person name="Tartar A."/>
        </authorList>
    </citation>
    <scope>NUCLEOTIDE SEQUENCE</scope>
    <source>
        <strain evidence="1">ARSEF 373</strain>
    </source>
</reference>
<dbReference type="EMBL" id="DAKRPA010000168">
    <property type="protein sequence ID" value="DAZ96403.1"/>
    <property type="molecule type" value="Genomic_DNA"/>
</dbReference>
<evidence type="ECO:0000313" key="2">
    <source>
        <dbReference type="Proteomes" id="UP001146120"/>
    </source>
</evidence>
<evidence type="ECO:0000313" key="1">
    <source>
        <dbReference type="EMBL" id="DAZ96403.1"/>
    </source>
</evidence>
<proteinExistence type="predicted"/>
<keyword evidence="2" id="KW-1185">Reference proteome</keyword>
<comment type="caution">
    <text evidence="1">The sequence shown here is derived from an EMBL/GenBank/DDBJ whole genome shotgun (WGS) entry which is preliminary data.</text>
</comment>
<protein>
    <submittedName>
        <fullName evidence="1">Uncharacterized protein</fullName>
    </submittedName>
</protein>
<accession>A0AAV2YSS5</accession>
<sequence length="85" mass="9868">MVRGSKRQLCDELQWEYEVPLLLGNNMGCIYMTVRPGKHNRTKHIENRYHVDLVEKKEFQVRHVGTNGLSTIYSTAKARRNSGAH</sequence>
<dbReference type="Proteomes" id="UP001146120">
    <property type="component" value="Unassembled WGS sequence"/>
</dbReference>